<feature type="domain" description="AMP-dependent synthetase/ligase" evidence="6">
    <location>
        <begin position="23"/>
        <end position="427"/>
    </location>
</feature>
<dbReference type="EMBL" id="JANFYM010000002">
    <property type="protein sequence ID" value="MCQ4792351.1"/>
    <property type="molecule type" value="Genomic_DNA"/>
</dbReference>
<dbReference type="RefSeq" id="WP_256134175.1">
    <property type="nucleotide sequence ID" value="NZ_JANFYM010000002.1"/>
</dbReference>
<evidence type="ECO:0000256" key="4">
    <source>
        <dbReference type="ARBA" id="ARBA00023098"/>
    </source>
</evidence>
<dbReference type="PANTHER" id="PTHR43272">
    <property type="entry name" value="LONG-CHAIN-FATTY-ACID--COA LIGASE"/>
    <property type="match status" value="1"/>
</dbReference>
<evidence type="ECO:0000313" key="8">
    <source>
        <dbReference type="Proteomes" id="UP001206013"/>
    </source>
</evidence>
<dbReference type="CDD" id="cd05907">
    <property type="entry name" value="VL_LC_FACS_like"/>
    <property type="match status" value="1"/>
</dbReference>
<dbReference type="Pfam" id="PF23562">
    <property type="entry name" value="AMP-binding_C_3"/>
    <property type="match status" value="1"/>
</dbReference>
<dbReference type="InterPro" id="IPR000873">
    <property type="entry name" value="AMP-dep_synth/lig_dom"/>
</dbReference>
<evidence type="ECO:0000256" key="1">
    <source>
        <dbReference type="ARBA" id="ARBA00006432"/>
    </source>
</evidence>
<dbReference type="InterPro" id="IPR042099">
    <property type="entry name" value="ANL_N_sf"/>
</dbReference>
<dbReference type="Gene3D" id="3.40.50.12780">
    <property type="entry name" value="N-terminal domain of ligase-like"/>
    <property type="match status" value="1"/>
</dbReference>
<proteinExistence type="inferred from homology"/>
<keyword evidence="2" id="KW-0436">Ligase</keyword>
<dbReference type="PANTHER" id="PTHR43272:SF32">
    <property type="entry name" value="AMP-DEPENDENT SYNTHETASE_LIGASE DOMAIN-CONTAINING PROTEIN"/>
    <property type="match status" value="1"/>
</dbReference>
<evidence type="ECO:0000259" key="6">
    <source>
        <dbReference type="Pfam" id="PF00501"/>
    </source>
</evidence>
<dbReference type="GO" id="GO:0004467">
    <property type="term" value="F:long-chain fatty acid-CoA ligase activity"/>
    <property type="evidence" value="ECO:0007669"/>
    <property type="project" value="TreeGrafter"/>
</dbReference>
<comment type="caution">
    <text evidence="7">The sequence shown here is derived from an EMBL/GenBank/DDBJ whole genome shotgun (WGS) entry which is preliminary data.</text>
</comment>
<gene>
    <name evidence="7" type="ORF">NE692_02580</name>
</gene>
<accession>A0AAW5JZJ1</accession>
<keyword evidence="3" id="KW-0276">Fatty acid metabolism</keyword>
<protein>
    <recommendedName>
        <fullName evidence="5">Acyl-CoA synthetase</fullName>
    </recommendedName>
</protein>
<dbReference type="Pfam" id="PF00501">
    <property type="entry name" value="AMP-binding"/>
    <property type="match status" value="1"/>
</dbReference>
<feature type="non-terminal residue" evidence="7">
    <location>
        <position position="622"/>
    </location>
</feature>
<comment type="similarity">
    <text evidence="1">Belongs to the ATP-dependent AMP-binding enzyme family.</text>
</comment>
<dbReference type="Proteomes" id="UP001206013">
    <property type="component" value="Unassembled WGS sequence"/>
</dbReference>
<evidence type="ECO:0000313" key="7">
    <source>
        <dbReference type="EMBL" id="MCQ4792351.1"/>
    </source>
</evidence>
<reference evidence="7" key="1">
    <citation type="submission" date="2022-06" db="EMBL/GenBank/DDBJ databases">
        <title>Isolation of gut microbiota from human fecal samples.</title>
        <authorList>
            <person name="Pamer E.G."/>
            <person name="Barat B."/>
            <person name="Waligurski E."/>
            <person name="Medina S."/>
            <person name="Paddock L."/>
            <person name="Mostad J."/>
        </authorList>
    </citation>
    <scope>NUCLEOTIDE SEQUENCE</scope>
    <source>
        <strain evidence="7">SL.1.01</strain>
    </source>
</reference>
<sequence length="622" mass="67883">MIKEYTRPLEQGIDSDKNIFSVLEERVERTPDDNLVEYKNAQGEWVAFTAAEFKNKVVALAKGLIARGVMPGDSVSIIAHTCWQWTALDVAIMSIGALTVPVYETNSPAQVKMIFNDANVKMAFAEDDFQRDKIESVRDQCPDLGDVYVIGLGAIDTIIEYGRAVSDAEFLEREQAVKGSDLATIVYTSGSTGTPKGVELTHANFVFITYSGVNSMPDIAMKPNRRLLLFLPLAHVFARYMQFFCFAGNVSLGLSSNLKTILADFKAFKPTFILAVPRIFEKIYNAASQKAGAGFKGRVFADATQTAYDWSHAQQSGGSIPLALNAKHALYNKLVYSSIMEVFGGHVEYAVSGGAPLDSSIAHFFNGVGLPLLEGYGMTETCAPSSVNPTEGYKIGTIGLPLQGVTMGVDEEGELCIKSPAVCAGYHNNPDVTKQQIVDGWLHTGDLGSIDDDGFVSIVGRKKDLIITAGGKNVSPCEMEASIMTSPVVSQCVMIGDRKPFIAAIISLDLAETNLWLESKGAEQVADLDEASKNPIVRAEVERAVNKANELASRAESIRKFEIVPDEFTEENGLVTPSMKARRQAVVEHYRTLIDKVIYVPRKPVVPEKLRTLDHGRPWSDD</sequence>
<evidence type="ECO:0000256" key="2">
    <source>
        <dbReference type="ARBA" id="ARBA00022598"/>
    </source>
</evidence>
<keyword evidence="4" id="KW-0443">Lipid metabolism</keyword>
<dbReference type="PROSITE" id="PS00455">
    <property type="entry name" value="AMP_BINDING"/>
    <property type="match status" value="1"/>
</dbReference>
<organism evidence="7 8">
    <name type="scientific">Bifidobacterium adolescentis</name>
    <dbReference type="NCBI Taxonomy" id="1680"/>
    <lineage>
        <taxon>Bacteria</taxon>
        <taxon>Bacillati</taxon>
        <taxon>Actinomycetota</taxon>
        <taxon>Actinomycetes</taxon>
        <taxon>Bifidobacteriales</taxon>
        <taxon>Bifidobacteriaceae</taxon>
        <taxon>Bifidobacterium</taxon>
    </lineage>
</organism>
<dbReference type="AlphaFoldDB" id="A0AAW5JZJ1"/>
<evidence type="ECO:0000256" key="3">
    <source>
        <dbReference type="ARBA" id="ARBA00022832"/>
    </source>
</evidence>
<dbReference type="SUPFAM" id="SSF56801">
    <property type="entry name" value="Acetyl-CoA synthetase-like"/>
    <property type="match status" value="1"/>
</dbReference>
<evidence type="ECO:0000256" key="5">
    <source>
        <dbReference type="ARBA" id="ARBA00032875"/>
    </source>
</evidence>
<dbReference type="GO" id="GO:0016020">
    <property type="term" value="C:membrane"/>
    <property type="evidence" value="ECO:0007669"/>
    <property type="project" value="TreeGrafter"/>
</dbReference>
<name>A0AAW5JZJ1_BIFAD</name>
<dbReference type="InterPro" id="IPR020845">
    <property type="entry name" value="AMP-binding_CS"/>
</dbReference>